<dbReference type="GO" id="GO:0016020">
    <property type="term" value="C:membrane"/>
    <property type="evidence" value="ECO:0007669"/>
    <property type="project" value="UniProtKB-SubCell"/>
</dbReference>
<organism evidence="7 8">
    <name type="scientific">Mycobacterium avium</name>
    <dbReference type="NCBI Taxonomy" id="1764"/>
    <lineage>
        <taxon>Bacteria</taxon>
        <taxon>Bacillati</taxon>
        <taxon>Actinomycetota</taxon>
        <taxon>Actinomycetes</taxon>
        <taxon>Mycobacteriales</taxon>
        <taxon>Mycobacteriaceae</taxon>
        <taxon>Mycobacterium</taxon>
        <taxon>Mycobacterium avium complex (MAC)</taxon>
    </lineage>
</organism>
<dbReference type="Pfam" id="PF04228">
    <property type="entry name" value="Zn_peptidase"/>
    <property type="match status" value="1"/>
</dbReference>
<dbReference type="PROSITE" id="PS51257">
    <property type="entry name" value="PROKAR_LIPOPROTEIN"/>
    <property type="match status" value="1"/>
</dbReference>
<dbReference type="InterPro" id="IPR007343">
    <property type="entry name" value="Uncharacterised_pept_Zn_put"/>
</dbReference>
<feature type="signal peptide" evidence="6">
    <location>
        <begin position="1"/>
        <end position="25"/>
    </location>
</feature>
<feature type="compositionally biased region" description="Basic and acidic residues" evidence="5">
    <location>
        <begin position="285"/>
        <end position="295"/>
    </location>
</feature>
<comment type="subcellular location">
    <subcellularLocation>
        <location evidence="1">Membrane</location>
        <topology evidence="1">Single-pass membrane protein</topology>
    </subcellularLocation>
</comment>
<dbReference type="AlphaFoldDB" id="A0A2A2ZN83"/>
<evidence type="ECO:0000313" key="8">
    <source>
        <dbReference type="Proteomes" id="UP000217768"/>
    </source>
</evidence>
<feature type="chain" id="PRO_5012494576" evidence="6">
    <location>
        <begin position="26"/>
        <end position="484"/>
    </location>
</feature>
<accession>A0A2A2ZN83</accession>
<sequence>MRTITGALAASTILLLSACTGAVVAGHGVSPINDPTHVGDLPAADGPSGVKDGAPPATGTVQNTNNGDIDRLILLAINDLADYWQTTYPTTDFKGKFTPVPNLASYDARDPNSPELCGEKTYELVNAFYCPPDNLMAWDRGVLVPAGRKYFGDISVAGLIAHEYGHAIQRMAKIVNKKSPVVVREQQADCFGGAYIYNVAAGNSKRFQVSTGDGLNHVLAGLITIRDPSYGPQDEELLEEGHGTALDRVSAFQIGFTQGPAACGKIDMRDVERRREGLPMELDEEPNRDNKRRGTDVPLDQGVFTVLVDTLNAVFEPKNPPKVSFDSASCADAKGGSPASYCPATNTIVLDLPELQKLGKPADEIKQKLLLQGDNTALSIVASRYMLALQHEKGVPLTGGPAALRTACLTAVAERSMVKPVKTPSGQNLTLAAGDLDKAVAGLLTNGIVATDVNGDGVIAGFTRIAAFRAGLIGNHDDCYDRFA</sequence>
<evidence type="ECO:0000256" key="5">
    <source>
        <dbReference type="SAM" id="MobiDB-lite"/>
    </source>
</evidence>
<name>A0A2A2ZN83_MYCAV</name>
<dbReference type="PANTHER" id="PTHR30168:SF0">
    <property type="entry name" value="INNER MEMBRANE PROTEIN"/>
    <property type="match status" value="1"/>
</dbReference>
<dbReference type="EMBL" id="NSFD01000005">
    <property type="protein sequence ID" value="PBA27987.1"/>
    <property type="molecule type" value="Genomic_DNA"/>
</dbReference>
<feature type="region of interest" description="Disordered" evidence="5">
    <location>
        <begin position="35"/>
        <end position="62"/>
    </location>
</feature>
<evidence type="ECO:0000256" key="1">
    <source>
        <dbReference type="ARBA" id="ARBA00004167"/>
    </source>
</evidence>
<evidence type="ECO:0000256" key="4">
    <source>
        <dbReference type="ARBA" id="ARBA00023136"/>
    </source>
</evidence>
<dbReference type="PANTHER" id="PTHR30168">
    <property type="entry name" value="PUTATIVE MEMBRANE PROTEIN YPFJ"/>
    <property type="match status" value="1"/>
</dbReference>
<keyword evidence="6" id="KW-0732">Signal</keyword>
<evidence type="ECO:0000313" key="7">
    <source>
        <dbReference type="EMBL" id="PBA27987.1"/>
    </source>
</evidence>
<comment type="caution">
    <text evidence="7">The sequence shown here is derived from an EMBL/GenBank/DDBJ whole genome shotgun (WGS) entry which is preliminary data.</text>
</comment>
<evidence type="ECO:0000256" key="6">
    <source>
        <dbReference type="SAM" id="SignalP"/>
    </source>
</evidence>
<reference evidence="7 8" key="1">
    <citation type="submission" date="2017-08" db="EMBL/GenBank/DDBJ databases">
        <title>Phylogenetic analysis of Mycobacterium avium complex whole genomes.</title>
        <authorList>
            <person name="Caverly L.J."/>
            <person name="Spilker T."/>
            <person name="Lipuma J."/>
        </authorList>
    </citation>
    <scope>NUCLEOTIDE SEQUENCE [LARGE SCALE GENOMIC DNA]</scope>
    <source>
        <strain evidence="7 8">FLAC0165</strain>
    </source>
</reference>
<dbReference type="Proteomes" id="UP000217768">
    <property type="component" value="Unassembled WGS sequence"/>
</dbReference>
<keyword evidence="2" id="KW-0812">Transmembrane</keyword>
<gene>
    <name evidence="7" type="ORF">CKJ66_04695</name>
</gene>
<keyword evidence="4" id="KW-0472">Membrane</keyword>
<evidence type="ECO:0000256" key="2">
    <source>
        <dbReference type="ARBA" id="ARBA00022692"/>
    </source>
</evidence>
<feature type="region of interest" description="Disordered" evidence="5">
    <location>
        <begin position="274"/>
        <end position="296"/>
    </location>
</feature>
<evidence type="ECO:0000256" key="3">
    <source>
        <dbReference type="ARBA" id="ARBA00022989"/>
    </source>
</evidence>
<keyword evidence="3" id="KW-1133">Transmembrane helix</keyword>
<proteinExistence type="predicted"/>
<dbReference type="SUPFAM" id="SSF55486">
    <property type="entry name" value="Metalloproteases ('zincins'), catalytic domain"/>
    <property type="match status" value="1"/>
</dbReference>
<protein>
    <submittedName>
        <fullName evidence="7">Peptidase</fullName>
    </submittedName>
</protein>